<feature type="domain" description="Glycosyltransferase 2-like" evidence="1">
    <location>
        <begin position="7"/>
        <end position="125"/>
    </location>
</feature>
<dbReference type="RefSeq" id="YP_009665690.1">
    <property type="nucleotide sequence ID" value="NC_043254.1"/>
</dbReference>
<dbReference type="InterPro" id="IPR029044">
    <property type="entry name" value="Nucleotide-diphossugar_trans"/>
</dbReference>
<dbReference type="PANTHER" id="PTHR22916">
    <property type="entry name" value="GLYCOSYLTRANSFERASE"/>
    <property type="match status" value="1"/>
</dbReference>
<dbReference type="CAZy" id="GT2">
    <property type="family name" value="Glycosyltransferase Family 2"/>
</dbReference>
<accession>Q6XM73</accession>
<dbReference type="SUPFAM" id="SSF53448">
    <property type="entry name" value="Nucleotide-diphospho-sugar transferases"/>
    <property type="match status" value="1"/>
</dbReference>
<dbReference type="GO" id="GO:0016758">
    <property type="term" value="F:hexosyltransferase activity"/>
    <property type="evidence" value="ECO:0007669"/>
    <property type="project" value="UniProtKB-ARBA"/>
</dbReference>
<dbReference type="KEGG" id="vg:41332286"/>
<evidence type="ECO:0000313" key="2">
    <source>
        <dbReference type="EMBL" id="AAR26838.1"/>
    </source>
</evidence>
<dbReference type="Gene3D" id="3.90.550.10">
    <property type="entry name" value="Spore Coat Polysaccharide Biosynthesis Protein SpsA, Chain A"/>
    <property type="match status" value="1"/>
</dbReference>
<dbReference type="GeneID" id="41332286"/>
<name>Q6XM73_9PHYC</name>
<dbReference type="EMBL" id="AY225133">
    <property type="protein sequence ID" value="AAR26838.1"/>
    <property type="molecule type" value="Genomic_DNA"/>
</dbReference>
<protein>
    <submittedName>
        <fullName evidence="2">FirrV-1-A14</fullName>
    </submittedName>
</protein>
<dbReference type="CDD" id="cd00761">
    <property type="entry name" value="Glyco_tranf_GTA_type"/>
    <property type="match status" value="1"/>
</dbReference>
<dbReference type="PANTHER" id="PTHR22916:SF3">
    <property type="entry name" value="UDP-GLCNAC:BETAGAL BETA-1,3-N-ACETYLGLUCOSAMINYLTRANSFERASE-LIKE PROTEIN 1"/>
    <property type="match status" value="1"/>
</dbReference>
<sequence length="229" mass="25999">MECPRVSILTPTMASRARFAPLALRNIVSQTYPASRIEWVVVGDADRTARKVFESLESPESPELRYFEYSGSDTSIGAKRNYACSVATSKILVNVDDDDLYHPRYVENAVRELRGRKVNLVGCRDMMVYFFDDGKLIYVRGSHVHEATIVCTKQHWTQFPYRCETDRGEARPLLQGSFYNELDISQTMICLAHGHNTVDKSGLKLECTEIPVSPRVRRVLDDTQALVSD</sequence>
<organism evidence="2">
    <name type="scientific">Feldmannia irregularis virus a</name>
    <dbReference type="NCBI Taxonomy" id="231992"/>
    <lineage>
        <taxon>Viruses</taxon>
        <taxon>Varidnaviria</taxon>
        <taxon>Bamfordvirae</taxon>
        <taxon>Nucleocytoviricota</taxon>
        <taxon>Megaviricetes</taxon>
        <taxon>Algavirales</taxon>
        <taxon>Phycodnaviridae</taxon>
        <taxon>Phaeovirus</taxon>
        <taxon>Phaeovirus irregularis</taxon>
    </lineage>
</organism>
<proteinExistence type="predicted"/>
<evidence type="ECO:0000259" key="1">
    <source>
        <dbReference type="Pfam" id="PF00535"/>
    </source>
</evidence>
<reference evidence="2" key="2">
    <citation type="submission" date="2003-01" db="EMBL/GenBank/DDBJ databases">
        <title>Partial Nucleotide Sequence of the Feldmannia irregularis Virus FirrV-1 Genome: On the Evolution of Large Phaeoviral Genomes.</title>
        <authorList>
            <person name="Delaroque N."/>
            <person name="Knippers R."/>
            <person name="Mueller D.G."/>
            <person name="Boland W."/>
        </authorList>
    </citation>
    <scope>NUCLEOTIDE SEQUENCE</scope>
    <source>
        <strain evidence="2">FirrV-1</strain>
    </source>
</reference>
<dbReference type="InterPro" id="IPR001173">
    <property type="entry name" value="Glyco_trans_2-like"/>
</dbReference>
<reference evidence="2" key="1">
    <citation type="journal article" date="2003" name="J. Mol. Evol.">
        <title>Comparisons of two large phaeoviral genomes and evolutionary implications.</title>
        <authorList>
            <person name="Delaroque N."/>
            <person name="Boland W."/>
            <person name="Muller D.G."/>
            <person name="Knippers R."/>
        </authorList>
    </citation>
    <scope>NUCLEOTIDE SEQUENCE</scope>
    <source>
        <strain evidence="2">FirrV-1</strain>
    </source>
</reference>
<dbReference type="Pfam" id="PF00535">
    <property type="entry name" value="Glycos_transf_2"/>
    <property type="match status" value="1"/>
</dbReference>